<dbReference type="AlphaFoldDB" id="A0A6J6SEI3"/>
<name>A0A6J6SEI3_9ZZZZ</name>
<accession>A0A6J6SEI3</accession>
<reference evidence="1" key="1">
    <citation type="submission" date="2020-05" db="EMBL/GenBank/DDBJ databases">
        <authorList>
            <person name="Chiriac C."/>
            <person name="Salcher M."/>
            <person name="Ghai R."/>
            <person name="Kavagutti S V."/>
        </authorList>
    </citation>
    <scope>NUCLEOTIDE SEQUENCE</scope>
</reference>
<sequence length="62" mass="6357">MGFAVHVEAHFAVGTHGCDDRVGDDLVAREVEVAGVWSGAAWVHGDVAAFVGCFGVDGGDVE</sequence>
<evidence type="ECO:0000313" key="1">
    <source>
        <dbReference type="EMBL" id="CAB4732977.1"/>
    </source>
</evidence>
<gene>
    <name evidence="1" type="ORF">UFOPK2658_01802</name>
</gene>
<organism evidence="1">
    <name type="scientific">freshwater metagenome</name>
    <dbReference type="NCBI Taxonomy" id="449393"/>
    <lineage>
        <taxon>unclassified sequences</taxon>
        <taxon>metagenomes</taxon>
        <taxon>ecological metagenomes</taxon>
    </lineage>
</organism>
<proteinExistence type="predicted"/>
<dbReference type="EMBL" id="CAEZYH010000125">
    <property type="protein sequence ID" value="CAB4732977.1"/>
    <property type="molecule type" value="Genomic_DNA"/>
</dbReference>
<protein>
    <submittedName>
        <fullName evidence="1">Unannotated protein</fullName>
    </submittedName>
</protein>